<dbReference type="EMBL" id="VFRR01000081">
    <property type="protein sequence ID" value="TPE44569.1"/>
    <property type="molecule type" value="Genomic_DNA"/>
</dbReference>
<evidence type="ECO:0000313" key="2">
    <source>
        <dbReference type="Proteomes" id="UP000315901"/>
    </source>
</evidence>
<accession>A0A501W4Q7</accession>
<proteinExistence type="predicted"/>
<keyword evidence="2" id="KW-1185">Reference proteome</keyword>
<dbReference type="OrthoDB" id="5295117at2"/>
<dbReference type="Proteomes" id="UP000315901">
    <property type="component" value="Unassembled WGS sequence"/>
</dbReference>
<dbReference type="AlphaFoldDB" id="A0A501W4Q7"/>
<organism evidence="1 2">
    <name type="scientific">Maribrevibacterium harenarium</name>
    <dbReference type="NCBI Taxonomy" id="2589817"/>
    <lineage>
        <taxon>Bacteria</taxon>
        <taxon>Pseudomonadati</taxon>
        <taxon>Pseudomonadota</taxon>
        <taxon>Gammaproteobacteria</taxon>
        <taxon>Oceanospirillales</taxon>
        <taxon>Oceanospirillaceae</taxon>
        <taxon>Maribrevibacterium</taxon>
    </lineage>
</organism>
<protein>
    <recommendedName>
        <fullName evidence="3">CBS domain-containing protein</fullName>
    </recommendedName>
</protein>
<name>A0A501W4Q7_9GAMM</name>
<reference evidence="1 2" key="1">
    <citation type="submission" date="2019-06" db="EMBL/GenBank/DDBJ databases">
        <title>A novel bacterium of genus Marinomonas, isolated from coastal sand.</title>
        <authorList>
            <person name="Huang H."/>
            <person name="Mo K."/>
            <person name="Hu Y."/>
        </authorList>
    </citation>
    <scope>NUCLEOTIDE SEQUENCE [LARGE SCALE GENOMIC DNA]</scope>
    <source>
        <strain evidence="1 2">HB171799</strain>
    </source>
</reference>
<dbReference type="RefSeq" id="WP_140591854.1">
    <property type="nucleotide sequence ID" value="NZ_VFRR01000081.1"/>
</dbReference>
<evidence type="ECO:0000313" key="1">
    <source>
        <dbReference type="EMBL" id="TPE44569.1"/>
    </source>
</evidence>
<gene>
    <name evidence="1" type="ORF">FJM67_16915</name>
</gene>
<comment type="caution">
    <text evidence="1">The sequence shown here is derived from an EMBL/GenBank/DDBJ whole genome shotgun (WGS) entry which is preliminary data.</text>
</comment>
<sequence length="68" mass="7778">MINSQKHNPYQHLLVVDEEKQAICGLVSVNDIVRQLRLNVDVSTSTSFEKLHQVIEGEYADSKRLRIA</sequence>
<evidence type="ECO:0008006" key="3">
    <source>
        <dbReference type="Google" id="ProtNLM"/>
    </source>
</evidence>